<reference evidence="1 2" key="1">
    <citation type="submission" date="2016-10" db="EMBL/GenBank/DDBJ databases">
        <authorList>
            <person name="de Groot N.N."/>
        </authorList>
    </citation>
    <scope>NUCLEOTIDE SEQUENCE [LARGE SCALE GENOMIC DNA]</scope>
    <source>
        <strain evidence="1 2">DSM 18610</strain>
    </source>
</reference>
<dbReference type="EMBL" id="FOGG01000061">
    <property type="protein sequence ID" value="SES29755.1"/>
    <property type="molecule type" value="Genomic_DNA"/>
</dbReference>
<dbReference type="OrthoDB" id="760729at2"/>
<name>A0A1H9W7E5_9SPHI</name>
<accession>A0A1H9W7E5</accession>
<dbReference type="RefSeq" id="WP_090889869.1">
    <property type="nucleotide sequence ID" value="NZ_FOGG01000061.1"/>
</dbReference>
<dbReference type="AlphaFoldDB" id="A0A1H9W7E5"/>
<evidence type="ECO:0000313" key="1">
    <source>
        <dbReference type="EMBL" id="SES29755.1"/>
    </source>
</evidence>
<proteinExistence type="predicted"/>
<organism evidence="1 2">
    <name type="scientific">Pedobacter rhizosphaerae</name>
    <dbReference type="NCBI Taxonomy" id="390241"/>
    <lineage>
        <taxon>Bacteria</taxon>
        <taxon>Pseudomonadati</taxon>
        <taxon>Bacteroidota</taxon>
        <taxon>Sphingobacteriia</taxon>
        <taxon>Sphingobacteriales</taxon>
        <taxon>Sphingobacteriaceae</taxon>
        <taxon>Pedobacter</taxon>
    </lineage>
</organism>
<sequence length="151" mass="17260">MEQVQTMLCALEECVLQARAYRNTFDAFWKAEPSKRVSAHLAYFIRHGAMLNAFDNLLFLFCSREIWSAGGAGAWACTNNSPAGPILVHSNADQIEKLLLLFSDHREAVQRILDLHQHPMEQALLDIELHHIRGTLQLFNRTLIDYNLLID</sequence>
<keyword evidence="2" id="KW-1185">Reference proteome</keyword>
<evidence type="ECO:0000313" key="2">
    <source>
        <dbReference type="Proteomes" id="UP000199572"/>
    </source>
</evidence>
<gene>
    <name evidence="1" type="ORF">SAMN04488023_1611</name>
</gene>
<dbReference type="Proteomes" id="UP000199572">
    <property type="component" value="Unassembled WGS sequence"/>
</dbReference>
<protein>
    <submittedName>
        <fullName evidence="1">Uncharacterized protein</fullName>
    </submittedName>
</protein>